<dbReference type="Gene3D" id="3.40.50.2300">
    <property type="match status" value="1"/>
</dbReference>
<accession>A0AAE2UZE5</accession>
<gene>
    <name evidence="1" type="ORF">IEI95_028900</name>
</gene>
<sequence length="136" mass="14778">MAPPSFQQHRNSVIVAPSDRLIASKVKALVIECRSDYALDYELMLNGFGYDVLFAPTAPAAGRALLEHPEIALAFIDADSVDVEPCIDVTVSVKAIPLLVFASPGVSVSKPLFCDLHLCRKPVVSRDVERIIANIF</sequence>
<organism evidence="1 2">
    <name type="scientific">Agrobacterium vitis</name>
    <name type="common">Rhizobium vitis</name>
    <dbReference type="NCBI Taxonomy" id="373"/>
    <lineage>
        <taxon>Bacteria</taxon>
        <taxon>Pseudomonadati</taxon>
        <taxon>Pseudomonadota</taxon>
        <taxon>Alphaproteobacteria</taxon>
        <taxon>Hyphomicrobiales</taxon>
        <taxon>Rhizobiaceae</taxon>
        <taxon>Rhizobium/Agrobacterium group</taxon>
        <taxon>Agrobacterium</taxon>
    </lineage>
</organism>
<dbReference type="RefSeq" id="WP_194417395.1">
    <property type="nucleotide sequence ID" value="NZ_JACXXJ020000006.1"/>
</dbReference>
<dbReference type="EMBL" id="JACXXJ020000006">
    <property type="protein sequence ID" value="MBF2718219.1"/>
    <property type="molecule type" value="Genomic_DNA"/>
</dbReference>
<proteinExistence type="predicted"/>
<reference evidence="1" key="1">
    <citation type="submission" date="2020-11" db="EMBL/GenBank/DDBJ databases">
        <title>Agrobacterium vitis strain K377 genome.</title>
        <authorList>
            <person name="Xi H."/>
        </authorList>
    </citation>
    <scope>NUCLEOTIDE SEQUENCE</scope>
    <source>
        <strain evidence="1">K377</strain>
    </source>
</reference>
<dbReference type="AlphaFoldDB" id="A0AAE2UZE5"/>
<dbReference type="Proteomes" id="UP000655037">
    <property type="component" value="Unassembled WGS sequence"/>
</dbReference>
<evidence type="ECO:0000313" key="1">
    <source>
        <dbReference type="EMBL" id="MBF2718219.1"/>
    </source>
</evidence>
<comment type="caution">
    <text evidence="1">The sequence shown here is derived from an EMBL/GenBank/DDBJ whole genome shotgun (WGS) entry which is preliminary data.</text>
</comment>
<evidence type="ECO:0000313" key="2">
    <source>
        <dbReference type="Proteomes" id="UP000655037"/>
    </source>
</evidence>
<name>A0AAE2UZE5_AGRVI</name>
<protein>
    <submittedName>
        <fullName evidence="1">Uncharacterized protein</fullName>
    </submittedName>
</protein>